<protein>
    <submittedName>
        <fullName evidence="2">Ribosomal L7Ae/L30e/S12e/Gadd45 family protein</fullName>
    </submittedName>
</protein>
<dbReference type="AlphaFoldDB" id="A0A9D2C125"/>
<evidence type="ECO:0000313" key="2">
    <source>
        <dbReference type="EMBL" id="HIY26889.1"/>
    </source>
</evidence>
<accession>A0A9D2C125</accession>
<comment type="caution">
    <text evidence="2">The sequence shown here is derived from an EMBL/GenBank/DDBJ whole genome shotgun (WGS) entry which is preliminary data.</text>
</comment>
<dbReference type="InterPro" id="IPR029064">
    <property type="entry name" value="Ribosomal_eL30-like_sf"/>
</dbReference>
<sequence length="110" mass="11767">MKHRLLSMLGLARRARRLSLGFDAAREAARSGQAALLAAASDVSDKTWKNLRYEAGNAGVPAVRLLAGMEELGRACGKKAGVFAVTDEGFAKAILGMTDVVKREKEEHAL</sequence>
<evidence type="ECO:0000313" key="3">
    <source>
        <dbReference type="Proteomes" id="UP000823915"/>
    </source>
</evidence>
<dbReference type="SUPFAM" id="SSF55315">
    <property type="entry name" value="L30e-like"/>
    <property type="match status" value="1"/>
</dbReference>
<feature type="domain" description="Ribosomal protein eL8/eL30/eS12/Gadd45" evidence="1">
    <location>
        <begin position="7"/>
        <end position="93"/>
    </location>
</feature>
<dbReference type="Proteomes" id="UP000823915">
    <property type="component" value="Unassembled WGS sequence"/>
</dbReference>
<proteinExistence type="predicted"/>
<reference evidence="2" key="1">
    <citation type="journal article" date="2021" name="PeerJ">
        <title>Extensive microbial diversity within the chicken gut microbiome revealed by metagenomics and culture.</title>
        <authorList>
            <person name="Gilroy R."/>
            <person name="Ravi A."/>
            <person name="Getino M."/>
            <person name="Pursley I."/>
            <person name="Horton D.L."/>
            <person name="Alikhan N.F."/>
            <person name="Baker D."/>
            <person name="Gharbi K."/>
            <person name="Hall N."/>
            <person name="Watson M."/>
            <person name="Adriaenssens E.M."/>
            <person name="Foster-Nyarko E."/>
            <person name="Jarju S."/>
            <person name="Secka A."/>
            <person name="Antonio M."/>
            <person name="Oren A."/>
            <person name="Chaudhuri R.R."/>
            <person name="La Ragione R."/>
            <person name="Hildebrand F."/>
            <person name="Pallen M.J."/>
        </authorList>
    </citation>
    <scope>NUCLEOTIDE SEQUENCE</scope>
    <source>
        <strain evidence="2">1282</strain>
    </source>
</reference>
<dbReference type="EMBL" id="DXDU01000110">
    <property type="protein sequence ID" value="HIY26889.1"/>
    <property type="molecule type" value="Genomic_DNA"/>
</dbReference>
<evidence type="ECO:0000259" key="1">
    <source>
        <dbReference type="Pfam" id="PF01248"/>
    </source>
</evidence>
<dbReference type="Pfam" id="PF01248">
    <property type="entry name" value="Ribosomal_L7Ae"/>
    <property type="match status" value="1"/>
</dbReference>
<gene>
    <name evidence="2" type="ORF">H9838_06925</name>
</gene>
<dbReference type="Gene3D" id="3.30.1330.30">
    <property type="match status" value="1"/>
</dbReference>
<reference evidence="2" key="2">
    <citation type="submission" date="2021-04" db="EMBL/GenBank/DDBJ databases">
        <authorList>
            <person name="Gilroy R."/>
        </authorList>
    </citation>
    <scope>NUCLEOTIDE SEQUENCE</scope>
    <source>
        <strain evidence="2">1282</strain>
    </source>
</reference>
<dbReference type="InterPro" id="IPR004038">
    <property type="entry name" value="Ribosomal_eL8/eL30/eS12/Gad45"/>
</dbReference>
<organism evidence="2 3">
    <name type="scientific">Candidatus Acutalibacter pullistercoris</name>
    <dbReference type="NCBI Taxonomy" id="2838418"/>
    <lineage>
        <taxon>Bacteria</taxon>
        <taxon>Bacillati</taxon>
        <taxon>Bacillota</taxon>
        <taxon>Clostridia</taxon>
        <taxon>Eubacteriales</taxon>
        <taxon>Acutalibacteraceae</taxon>
        <taxon>Acutalibacter</taxon>
    </lineage>
</organism>
<name>A0A9D2C125_9FIRM</name>